<sequence>MKVAALLSGGKDSCYNMIECVRHGHQIVCLVNLCPENRKVNELDSYMYQTIGHNAVQAIADAMCLPLEQFTISGKCLEMDLTYQPKSGDEVEDLYSALLCVKKKYPEIEAVSSGAILSNYQRERVENVCNRLNLVSLAYLWEREQKELLNDMIQSGLVARVIKTATMGLDRRHIGKTLNELQPYLLKIATLYGCNPCGEGGEYETFTVDCPLFQYRIELLEFVELMSCSDDVEIVTHSESMDAPVLLLVPKAWHLEKKEKEKENENEGETCLEGIDDTDILKSIELPRSINPPFDEIHNNNNDNWLNLESDEKDTDNVVVICPSQEKANELLELWKMKQSNPLL</sequence>
<feature type="domain" description="Diphthamide synthase" evidence="10">
    <location>
        <begin position="1"/>
        <end position="222"/>
    </location>
</feature>
<dbReference type="GO" id="GO:0005524">
    <property type="term" value="F:ATP binding"/>
    <property type="evidence" value="ECO:0007669"/>
    <property type="project" value="UniProtKB-KW"/>
</dbReference>
<evidence type="ECO:0000313" key="12">
    <source>
        <dbReference type="Proteomes" id="UP000008312"/>
    </source>
</evidence>
<dbReference type="Gene3D" id="3.90.1490.10">
    <property type="entry name" value="putative n-type atp pyrophosphatase, domain 2"/>
    <property type="match status" value="1"/>
</dbReference>
<dbReference type="FunFam" id="3.90.1490.10:FF:000001">
    <property type="entry name" value="Diphthine--ammonia ligase"/>
    <property type="match status" value="1"/>
</dbReference>
<dbReference type="RefSeq" id="XP_012893995.1">
    <property type="nucleotide sequence ID" value="XM_013038541.1"/>
</dbReference>
<comment type="catalytic activity">
    <reaction evidence="9">
        <text>diphthine-[translation elongation factor 2] + NH4(+) + ATP = diphthamide-[translation elongation factor 2] + AMP + diphosphate + H(+)</text>
        <dbReference type="Rhea" id="RHEA:19753"/>
        <dbReference type="Rhea" id="RHEA-COMP:10172"/>
        <dbReference type="Rhea" id="RHEA-COMP:10174"/>
        <dbReference type="ChEBI" id="CHEBI:15378"/>
        <dbReference type="ChEBI" id="CHEBI:16692"/>
        <dbReference type="ChEBI" id="CHEBI:28938"/>
        <dbReference type="ChEBI" id="CHEBI:30616"/>
        <dbReference type="ChEBI" id="CHEBI:33019"/>
        <dbReference type="ChEBI" id="CHEBI:82696"/>
        <dbReference type="ChEBI" id="CHEBI:456215"/>
        <dbReference type="EC" id="6.3.1.14"/>
    </reaction>
</comment>
<dbReference type="InterPro" id="IPR002761">
    <property type="entry name" value="Diphthami_syn_dom"/>
</dbReference>
<keyword evidence="12" id="KW-1185">Reference proteome</keyword>
<reference evidence="11" key="1">
    <citation type="submission" date="2010-02" db="EMBL/GenBank/DDBJ databases">
        <title>Sequencing and annotation of the Blastocystis hominis genome.</title>
        <authorList>
            <person name="Wincker P."/>
        </authorList>
    </citation>
    <scope>NUCLEOTIDE SEQUENCE</scope>
    <source>
        <strain evidence="11">Singapore isolate B</strain>
    </source>
</reference>
<dbReference type="PANTHER" id="PTHR12196">
    <property type="entry name" value="DOMAIN OF UNKNOWN FUNCTION 71 DUF71 -CONTAINING PROTEIN"/>
    <property type="match status" value="1"/>
</dbReference>
<dbReference type="CDD" id="cd01994">
    <property type="entry name" value="AANH_PF0828-like"/>
    <property type="match status" value="1"/>
</dbReference>
<accession>D8LVV8</accession>
<evidence type="ECO:0000256" key="2">
    <source>
        <dbReference type="ARBA" id="ARBA00012089"/>
    </source>
</evidence>
<keyword evidence="4" id="KW-0436">Ligase</keyword>
<dbReference type="InParanoid" id="D8LVV8"/>
<evidence type="ECO:0000256" key="1">
    <source>
        <dbReference type="ARBA" id="ARBA00005156"/>
    </source>
</evidence>
<dbReference type="Pfam" id="PF01902">
    <property type="entry name" value="Diphthami_syn_2"/>
    <property type="match status" value="1"/>
</dbReference>
<comment type="pathway">
    <text evidence="1">Protein modification; peptidyl-diphthamide biosynthesis.</text>
</comment>
<dbReference type="EC" id="6.3.1.14" evidence="2"/>
<dbReference type="InterPro" id="IPR030662">
    <property type="entry name" value="DPH6/MJ0570"/>
</dbReference>
<evidence type="ECO:0000256" key="5">
    <source>
        <dbReference type="ARBA" id="ARBA00022741"/>
    </source>
</evidence>
<dbReference type="OMA" id="EVICHED"/>
<dbReference type="AlphaFoldDB" id="D8LVV8"/>
<proteinExistence type="predicted"/>
<dbReference type="PANTHER" id="PTHR12196:SF2">
    <property type="entry name" value="DIPHTHINE--AMMONIA LIGASE"/>
    <property type="match status" value="1"/>
</dbReference>
<evidence type="ECO:0000256" key="9">
    <source>
        <dbReference type="ARBA" id="ARBA00048108"/>
    </source>
</evidence>
<protein>
    <recommendedName>
        <fullName evidence="3">Diphthine--ammonia ligase</fullName>
        <ecNumber evidence="2">6.3.1.14</ecNumber>
    </recommendedName>
    <alternativeName>
        <fullName evidence="7">Diphthamide synthase</fullName>
    </alternativeName>
    <alternativeName>
        <fullName evidence="8">Diphthamide synthetase</fullName>
    </alternativeName>
</protein>
<evidence type="ECO:0000256" key="8">
    <source>
        <dbReference type="ARBA" id="ARBA00031552"/>
    </source>
</evidence>
<organism evidence="11">
    <name type="scientific">Blastocystis hominis</name>
    <dbReference type="NCBI Taxonomy" id="12968"/>
    <lineage>
        <taxon>Eukaryota</taxon>
        <taxon>Sar</taxon>
        <taxon>Stramenopiles</taxon>
        <taxon>Bigyra</taxon>
        <taxon>Opalozoa</taxon>
        <taxon>Opalinata</taxon>
        <taxon>Blastocystidae</taxon>
        <taxon>Blastocystis</taxon>
    </lineage>
</organism>
<evidence type="ECO:0000256" key="7">
    <source>
        <dbReference type="ARBA" id="ARBA00029814"/>
    </source>
</evidence>
<dbReference type="SUPFAM" id="SSF52402">
    <property type="entry name" value="Adenine nucleotide alpha hydrolases-like"/>
    <property type="match status" value="1"/>
</dbReference>
<evidence type="ECO:0000313" key="11">
    <source>
        <dbReference type="EMBL" id="CBK19947.2"/>
    </source>
</evidence>
<dbReference type="InterPro" id="IPR014729">
    <property type="entry name" value="Rossmann-like_a/b/a_fold"/>
</dbReference>
<dbReference type="GO" id="GO:0017183">
    <property type="term" value="P:protein histidyl modification to diphthamide"/>
    <property type="evidence" value="ECO:0007669"/>
    <property type="project" value="TreeGrafter"/>
</dbReference>
<evidence type="ECO:0000256" key="6">
    <source>
        <dbReference type="ARBA" id="ARBA00022840"/>
    </source>
</evidence>
<dbReference type="GeneID" id="24917662"/>
<name>D8LVV8_BLAHO</name>
<evidence type="ECO:0000256" key="3">
    <source>
        <dbReference type="ARBA" id="ARBA00018426"/>
    </source>
</evidence>
<dbReference type="NCBIfam" id="TIGR00290">
    <property type="entry name" value="MJ0570_dom"/>
    <property type="match status" value="1"/>
</dbReference>
<evidence type="ECO:0000256" key="4">
    <source>
        <dbReference type="ARBA" id="ARBA00022598"/>
    </source>
</evidence>
<keyword evidence="6" id="KW-0067">ATP-binding</keyword>
<dbReference type="Gene3D" id="3.40.50.620">
    <property type="entry name" value="HUPs"/>
    <property type="match status" value="1"/>
</dbReference>
<dbReference type="Proteomes" id="UP000008312">
    <property type="component" value="Unassembled WGS sequence"/>
</dbReference>
<evidence type="ECO:0000259" key="10">
    <source>
        <dbReference type="Pfam" id="PF01902"/>
    </source>
</evidence>
<gene>
    <name evidence="11" type="ORF">GSBLH_T00000350001</name>
</gene>
<keyword evidence="5" id="KW-0547">Nucleotide-binding</keyword>
<dbReference type="EMBL" id="FN668638">
    <property type="protein sequence ID" value="CBK19947.2"/>
    <property type="molecule type" value="Genomic_DNA"/>
</dbReference>
<dbReference type="GO" id="GO:0017178">
    <property type="term" value="F:diphthine-ammonia ligase activity"/>
    <property type="evidence" value="ECO:0007669"/>
    <property type="project" value="UniProtKB-EC"/>
</dbReference>
<dbReference type="FunFam" id="3.40.50.620:FF:000145">
    <property type="entry name" value="ATP-binding domain containing protein"/>
    <property type="match status" value="1"/>
</dbReference>
<dbReference type="FunCoup" id="D8LVV8">
    <property type="interactions" value="38"/>
</dbReference>
<dbReference type="OrthoDB" id="686384at2759"/>